<proteinExistence type="predicted"/>
<reference evidence="2" key="1">
    <citation type="journal article" date="2023" name="Front. Plant Sci.">
        <title>Chromosomal-level genome assembly of Melastoma candidum provides insights into trichome evolution.</title>
        <authorList>
            <person name="Zhong Y."/>
            <person name="Wu W."/>
            <person name="Sun C."/>
            <person name="Zou P."/>
            <person name="Liu Y."/>
            <person name="Dai S."/>
            <person name="Zhou R."/>
        </authorList>
    </citation>
    <scope>NUCLEOTIDE SEQUENCE [LARGE SCALE GENOMIC DNA]</scope>
</reference>
<accession>A0ACB9QUE8</accession>
<comment type="caution">
    <text evidence="1">The sequence shown here is derived from an EMBL/GenBank/DDBJ whole genome shotgun (WGS) entry which is preliminary data.</text>
</comment>
<name>A0ACB9QUE8_9MYRT</name>
<sequence>MKALQELVQGRNKTDRAVMLDEIVDYVKFLRLQVKHQPIRRSWRCCPTVCRCPEPLIEVGCIKNFQSPMQPLQTHNSSNMLSLAAFNGRYHGQRAKYTSVGDMDLGRHGTGSGQAHGGRCRGRDAVPSVQGTMHHALTPRVGDLPS</sequence>
<protein>
    <submittedName>
        <fullName evidence="1">Uncharacterized protein</fullName>
    </submittedName>
</protein>
<evidence type="ECO:0000313" key="2">
    <source>
        <dbReference type="Proteomes" id="UP001057402"/>
    </source>
</evidence>
<dbReference type="EMBL" id="CM042884">
    <property type="protein sequence ID" value="KAI4370254.1"/>
    <property type="molecule type" value="Genomic_DNA"/>
</dbReference>
<keyword evidence="2" id="KW-1185">Reference proteome</keyword>
<organism evidence="1 2">
    <name type="scientific">Melastoma candidum</name>
    <dbReference type="NCBI Taxonomy" id="119954"/>
    <lineage>
        <taxon>Eukaryota</taxon>
        <taxon>Viridiplantae</taxon>
        <taxon>Streptophyta</taxon>
        <taxon>Embryophyta</taxon>
        <taxon>Tracheophyta</taxon>
        <taxon>Spermatophyta</taxon>
        <taxon>Magnoliopsida</taxon>
        <taxon>eudicotyledons</taxon>
        <taxon>Gunneridae</taxon>
        <taxon>Pentapetalae</taxon>
        <taxon>rosids</taxon>
        <taxon>malvids</taxon>
        <taxon>Myrtales</taxon>
        <taxon>Melastomataceae</taxon>
        <taxon>Melastomatoideae</taxon>
        <taxon>Melastomateae</taxon>
        <taxon>Melastoma</taxon>
    </lineage>
</organism>
<gene>
    <name evidence="1" type="ORF">MLD38_018621</name>
</gene>
<dbReference type="Proteomes" id="UP001057402">
    <property type="component" value="Chromosome 5"/>
</dbReference>
<evidence type="ECO:0000313" key="1">
    <source>
        <dbReference type="EMBL" id="KAI4370254.1"/>
    </source>
</evidence>